<dbReference type="GO" id="GO:0006406">
    <property type="term" value="P:mRNA export from nucleus"/>
    <property type="evidence" value="ECO:0007669"/>
    <property type="project" value="InterPro"/>
</dbReference>
<feature type="compositionally biased region" description="Polar residues" evidence="6">
    <location>
        <begin position="1294"/>
        <end position="1307"/>
    </location>
</feature>
<evidence type="ECO:0000256" key="1">
    <source>
        <dbReference type="ARBA" id="ARBA00004123"/>
    </source>
</evidence>
<dbReference type="PANTHER" id="PTHR21597">
    <property type="entry name" value="THO2 PROTEIN"/>
    <property type="match status" value="1"/>
</dbReference>
<evidence type="ECO:0000259" key="9">
    <source>
        <dbReference type="Pfam" id="PF16134"/>
    </source>
</evidence>
<evidence type="ECO:0000256" key="3">
    <source>
        <dbReference type="ARBA" id="ARBA00019596"/>
    </source>
</evidence>
<keyword evidence="4" id="KW-0539">Nucleus</keyword>
<reference evidence="10 11" key="1">
    <citation type="submission" date="2016-10" db="EMBL/GenBank/DDBJ databases">
        <authorList>
            <person name="de Groot N.N."/>
        </authorList>
    </citation>
    <scope>NUCLEOTIDE SEQUENCE [LARGE SCALE GENOMIC DNA]</scope>
    <source>
        <strain evidence="10 11">PYCC 4715</strain>
    </source>
</reference>
<evidence type="ECO:0000313" key="11">
    <source>
        <dbReference type="Proteomes" id="UP000182259"/>
    </source>
</evidence>
<feature type="compositionally biased region" description="Low complexity" evidence="6">
    <location>
        <begin position="1355"/>
        <end position="1364"/>
    </location>
</feature>
<dbReference type="Pfam" id="PF11732">
    <property type="entry name" value="Thoc2"/>
    <property type="match status" value="1"/>
</dbReference>
<gene>
    <name evidence="10" type="ORF">SAMEA4029009_CIC11G00000002564</name>
</gene>
<feature type="domain" description="THO complex subunitTHOC2 C-terminal" evidence="7">
    <location>
        <begin position="911"/>
        <end position="1205"/>
    </location>
</feature>
<dbReference type="InterPro" id="IPR021418">
    <property type="entry name" value="THO_THOC2_C"/>
</dbReference>
<organism evidence="10 11">
    <name type="scientific">Sungouiella intermedia</name>
    <dbReference type="NCBI Taxonomy" id="45354"/>
    <lineage>
        <taxon>Eukaryota</taxon>
        <taxon>Fungi</taxon>
        <taxon>Dikarya</taxon>
        <taxon>Ascomycota</taxon>
        <taxon>Saccharomycotina</taxon>
        <taxon>Pichiomycetes</taxon>
        <taxon>Metschnikowiaceae</taxon>
        <taxon>Sungouiella</taxon>
    </lineage>
</organism>
<feature type="compositionally biased region" description="Basic and acidic residues" evidence="6">
    <location>
        <begin position="1529"/>
        <end position="1541"/>
    </location>
</feature>
<feature type="compositionally biased region" description="Pro residues" evidence="6">
    <location>
        <begin position="1561"/>
        <end position="1580"/>
    </location>
</feature>
<feature type="region of interest" description="Disordered" evidence="6">
    <location>
        <begin position="1248"/>
        <end position="1606"/>
    </location>
</feature>
<evidence type="ECO:0000256" key="4">
    <source>
        <dbReference type="ARBA" id="ARBA00023242"/>
    </source>
</evidence>
<evidence type="ECO:0000256" key="5">
    <source>
        <dbReference type="SAM" id="Coils"/>
    </source>
</evidence>
<dbReference type="PANTHER" id="PTHR21597:SF0">
    <property type="entry name" value="THO COMPLEX SUBUNIT 2"/>
    <property type="match status" value="1"/>
</dbReference>
<feature type="domain" description="THO complex subunit 2 N-terminal" evidence="9">
    <location>
        <begin position="24"/>
        <end position="631"/>
    </location>
</feature>
<feature type="compositionally biased region" description="Polar residues" evidence="6">
    <location>
        <begin position="1383"/>
        <end position="1400"/>
    </location>
</feature>
<proteinExistence type="inferred from homology"/>
<dbReference type="EMBL" id="LT635766">
    <property type="protein sequence ID" value="SGZ53901.1"/>
    <property type="molecule type" value="Genomic_DNA"/>
</dbReference>
<feature type="domain" description="THO complex subunitTHOC2 N-terminal" evidence="8">
    <location>
        <begin position="633"/>
        <end position="708"/>
    </location>
</feature>
<dbReference type="Pfam" id="PF11262">
    <property type="entry name" value="Tho2"/>
    <property type="match status" value="1"/>
</dbReference>
<dbReference type="InterPro" id="IPR021726">
    <property type="entry name" value="THO_THOC2_N"/>
</dbReference>
<accession>A0A1L0GC12</accession>
<evidence type="ECO:0000256" key="2">
    <source>
        <dbReference type="ARBA" id="ARBA00007857"/>
    </source>
</evidence>
<dbReference type="GO" id="GO:0006397">
    <property type="term" value="P:mRNA processing"/>
    <property type="evidence" value="ECO:0007669"/>
    <property type="project" value="InterPro"/>
</dbReference>
<evidence type="ECO:0000259" key="7">
    <source>
        <dbReference type="Pfam" id="PF11262"/>
    </source>
</evidence>
<dbReference type="GO" id="GO:0003729">
    <property type="term" value="F:mRNA binding"/>
    <property type="evidence" value="ECO:0007669"/>
    <property type="project" value="TreeGrafter"/>
</dbReference>
<feature type="compositionally biased region" description="Low complexity" evidence="6">
    <location>
        <begin position="1486"/>
        <end position="1520"/>
    </location>
</feature>
<dbReference type="InterPro" id="IPR032302">
    <property type="entry name" value="THOC2_N"/>
</dbReference>
<feature type="compositionally biased region" description="Basic and acidic residues" evidence="6">
    <location>
        <begin position="1254"/>
        <end position="1291"/>
    </location>
</feature>
<feature type="compositionally biased region" description="Polar residues" evidence="6">
    <location>
        <begin position="1319"/>
        <end position="1331"/>
    </location>
</feature>
<feature type="coiled-coil region" evidence="5">
    <location>
        <begin position="932"/>
        <end position="959"/>
    </location>
</feature>
<protein>
    <recommendedName>
        <fullName evidence="3">THO complex subunit 2</fullName>
    </recommendedName>
</protein>
<sequence>MKVRDKIHLQPVMSKDLLLFQYLSDQVILEIQGSGSESLLNVLQTPDISVEESNDISSVVFTEVLMAFEEGKVDADHIISFLQLAITDDEKAAVFAQVFDVFPLTEPLGQLLSKISETNTIQPTTYAQYIDLESLILAGIVPKDSLFKQLNMHKRDEFYTQKKFNLIHEEFEGFSKLVNEFYFIMKNPHNELEIDYAVNVVELMIGHYQLDPTRVLDVLLDIFSNSIVGNHRFMISFLKSSRWWPSTTADCISGMDSLSVGGSDLASKLLALKLVKYPNDREFSETFKIMLSILIKEGFVSFGSLYKYLTRPGYSMEELEKKYKAELELQVFRASASALALAAPLVDDEVENGTSTSASTSEKSKAAPVTLDSILKNNLEFQLLKAFLGNGLYWPAIYILSIHPFLAYVEDEVQELVTRLLGAILDPFYKQISPFSASEFAAFQQEKQIAFSRPLNKVGLEEPASSLLYCFKPTARAFSNKKLTYCYTEWDSEIPVVKSTDDLISISQQFLKFLGVYIASNLEVFQKICEIVVFALKSDDSNDNKQKWFNYYRNYLLPAVCAIDDNPIPIHKAYEILKFFDVEDRYNLYGELYQVLSKNNPHVKIYCGKAEKATKDMLKRLSKENVKQIMRKLAKISFANPLPCFLTILQQIESYDNLNSLVVETASFFNEYGWDNLTLAILMRLTASGRSNIQADGLNERQWIQSLASFIGKICLRYPEHVDLSTLLLYLLKSFHSNEIAGLIVLKEVLSSMGGIQAITNLTPLQINMINCGSSMEKIVYSTIGDERYEKGKSGSTLCQNLYSIDAVNELLVLLCRANRNIISGDDFSHLKVLANKNDEIDAVSHLLCTLVSFFGDKNSSSHLLPLGSLVSKYKVPIPWAFELWREYLDQNQLSKIEGSLLESLPGFFTALSSNLFATFWKLKLYDLNYSSSLYDSELEKLQAKVASLKENISFSRRDKDVTKEVIERLRSDLLKTEKLIKDIPGQKTVHIEHEKRIIEEVSGISKSWIKRESSLLATRKLVEACVLPRAVHSSFDALFSARFLFFLRELRTPNYSVIGALSIIFSKRLLFGTLFTCTPTEAENLGLFVSEILKVLNSWTDEDTFKKQVEVSSLVDDNLETINFSSFRSYVYNFHGSILEDIKEALHVTEYMSRRNAITFLKNLLGIYPTVEDHCEAVIELITNISKREKRDDLKLSSSALIGHVKSRSSTWVHVWDFIDLPEKEKAEHIARREKIDQLRHKAAEAVKQAALKRQEEERRMQQEERRQQEEAERKKEQERIAKLEKERIAHHQQASANALNYNESSVKSDRSSVRGLESSTRGRYDQYSQKEPAKEQPKPLSSSLKDFKPPTAPRSGTTSTTPTPAPSKGPDASRKPAEPANQKQATTRAESSKIVNTNALKAKLQEAKQASGRGAPSAPSVPHGPSGSSTPSSNSRPTTPSGTSARNTGPSGPRVTGPAGSGIPRPTTPSGQKNATRPVENARTRAASTTSLTSSASAPLAPSAPAASRSQAPNARRAPLPPQQAPRDARSNFKSDHGRYNTYRGNHSSGPLVPASSAPLPPPKLPPPVPPPSGPPPKSDNGPRDAKRRYNQPRGREYDKRQRY</sequence>
<evidence type="ECO:0000313" key="10">
    <source>
        <dbReference type="EMBL" id="SGZ53901.1"/>
    </source>
</evidence>
<evidence type="ECO:0000259" key="8">
    <source>
        <dbReference type="Pfam" id="PF11732"/>
    </source>
</evidence>
<dbReference type="GO" id="GO:0000445">
    <property type="term" value="C:THO complex part of transcription export complex"/>
    <property type="evidence" value="ECO:0007669"/>
    <property type="project" value="TreeGrafter"/>
</dbReference>
<feature type="compositionally biased region" description="Low complexity" evidence="6">
    <location>
        <begin position="1401"/>
        <end position="1446"/>
    </location>
</feature>
<feature type="compositionally biased region" description="Low complexity" evidence="6">
    <location>
        <begin position="1550"/>
        <end position="1560"/>
    </location>
</feature>
<dbReference type="Proteomes" id="UP000182259">
    <property type="component" value="Chromosome III"/>
</dbReference>
<dbReference type="Pfam" id="PF16134">
    <property type="entry name" value="THOC2_N"/>
    <property type="match status" value="1"/>
</dbReference>
<comment type="similarity">
    <text evidence="2">Belongs to the THOC2 family.</text>
</comment>
<comment type="subcellular location">
    <subcellularLocation>
        <location evidence="1">Nucleus</location>
    </subcellularLocation>
</comment>
<feature type="compositionally biased region" description="Basic and acidic residues" evidence="6">
    <location>
        <begin position="1596"/>
        <end position="1606"/>
    </location>
</feature>
<keyword evidence="5" id="KW-0175">Coiled coil</keyword>
<name>A0A1L0GC12_9ASCO</name>
<evidence type="ECO:0000256" key="6">
    <source>
        <dbReference type="SAM" id="MobiDB-lite"/>
    </source>
</evidence>
<dbReference type="InterPro" id="IPR040007">
    <property type="entry name" value="Tho2"/>
</dbReference>